<feature type="transmembrane region" description="Helical" evidence="6">
    <location>
        <begin position="72"/>
        <end position="98"/>
    </location>
</feature>
<evidence type="ECO:0000256" key="5">
    <source>
        <dbReference type="SAM" id="MobiDB-lite"/>
    </source>
</evidence>
<dbReference type="GO" id="GO:0016020">
    <property type="term" value="C:membrane"/>
    <property type="evidence" value="ECO:0000318"/>
    <property type="project" value="GO_Central"/>
</dbReference>
<dbReference type="Gene3D" id="1.20.1070.10">
    <property type="entry name" value="Rhodopsin 7-helix transmembrane proteins"/>
    <property type="match status" value="1"/>
</dbReference>
<keyword evidence="2 6" id="KW-0812">Transmembrane</keyword>
<evidence type="ECO:0000313" key="8">
    <source>
        <dbReference type="Proteomes" id="UP000005239"/>
    </source>
</evidence>
<dbReference type="AlphaFoldDB" id="A0A2A6CZ24"/>
<dbReference type="PANTHER" id="PTHR24224:SF37">
    <property type="entry name" value="G-PROTEIN COUPLED RECEPTORS FAMILY 1 PROFILE DOMAIN-CONTAINING PROTEIN"/>
    <property type="match status" value="1"/>
</dbReference>
<reference evidence="7" key="2">
    <citation type="submission" date="2022-06" db="UniProtKB">
        <authorList>
            <consortium name="EnsemblMetazoa"/>
        </authorList>
    </citation>
    <scope>IDENTIFICATION</scope>
    <source>
        <strain evidence="7">PS312</strain>
    </source>
</reference>
<feature type="compositionally biased region" description="Basic and acidic residues" evidence="5">
    <location>
        <begin position="384"/>
        <end position="395"/>
    </location>
</feature>
<evidence type="ECO:0000256" key="6">
    <source>
        <dbReference type="SAM" id="Phobius"/>
    </source>
</evidence>
<reference evidence="8" key="1">
    <citation type="journal article" date="2008" name="Nat. Genet.">
        <title>The Pristionchus pacificus genome provides a unique perspective on nematode lifestyle and parasitism.</title>
        <authorList>
            <person name="Dieterich C."/>
            <person name="Clifton S.W."/>
            <person name="Schuster L.N."/>
            <person name="Chinwalla A."/>
            <person name="Delehaunty K."/>
            <person name="Dinkelacker I."/>
            <person name="Fulton L."/>
            <person name="Fulton R."/>
            <person name="Godfrey J."/>
            <person name="Minx P."/>
            <person name="Mitreva M."/>
            <person name="Roeseler W."/>
            <person name="Tian H."/>
            <person name="Witte H."/>
            <person name="Yang S.P."/>
            <person name="Wilson R.K."/>
            <person name="Sommer R.J."/>
        </authorList>
    </citation>
    <scope>NUCLEOTIDE SEQUENCE [LARGE SCALE GENOMIC DNA]</scope>
    <source>
        <strain evidence="8">PS312</strain>
    </source>
</reference>
<evidence type="ECO:0000256" key="3">
    <source>
        <dbReference type="ARBA" id="ARBA00022989"/>
    </source>
</evidence>
<feature type="transmembrane region" description="Helical" evidence="6">
    <location>
        <begin position="198"/>
        <end position="218"/>
    </location>
</feature>
<dbReference type="InterPro" id="IPR052665">
    <property type="entry name" value="Neuropeptide-GPCR"/>
</dbReference>
<dbReference type="GO" id="GO:0004930">
    <property type="term" value="F:G protein-coupled receptor activity"/>
    <property type="evidence" value="ECO:0007669"/>
    <property type="project" value="InterPro"/>
</dbReference>
<dbReference type="PROSITE" id="PS50262">
    <property type="entry name" value="G_PROTEIN_RECEP_F1_2"/>
    <property type="match status" value="1"/>
</dbReference>
<accession>A0A8R1YHZ5</accession>
<proteinExistence type="predicted"/>
<accession>A0A2A6CZ24</accession>
<feature type="transmembrane region" description="Helical" evidence="6">
    <location>
        <begin position="152"/>
        <end position="173"/>
    </location>
</feature>
<feature type="transmembrane region" description="Helical" evidence="6">
    <location>
        <begin position="118"/>
        <end position="140"/>
    </location>
</feature>
<dbReference type="Proteomes" id="UP000005239">
    <property type="component" value="Unassembled WGS sequence"/>
</dbReference>
<gene>
    <name evidence="7" type="primary">WBGene00113521</name>
</gene>
<dbReference type="EnsemblMetazoa" id="PPA23967.1">
    <property type="protein sequence ID" value="PPA23967.1"/>
    <property type="gene ID" value="WBGene00113521"/>
</dbReference>
<keyword evidence="4 6" id="KW-0472">Membrane</keyword>
<organism evidence="7 8">
    <name type="scientific">Pristionchus pacificus</name>
    <name type="common">Parasitic nematode worm</name>
    <dbReference type="NCBI Taxonomy" id="54126"/>
    <lineage>
        <taxon>Eukaryota</taxon>
        <taxon>Metazoa</taxon>
        <taxon>Ecdysozoa</taxon>
        <taxon>Nematoda</taxon>
        <taxon>Chromadorea</taxon>
        <taxon>Rhabditida</taxon>
        <taxon>Rhabditina</taxon>
        <taxon>Diplogasteromorpha</taxon>
        <taxon>Diplogasteroidea</taxon>
        <taxon>Neodiplogasteridae</taxon>
        <taxon>Pristionchus</taxon>
    </lineage>
</organism>
<dbReference type="InterPro" id="IPR017452">
    <property type="entry name" value="GPCR_Rhodpsn_7TM"/>
</dbReference>
<evidence type="ECO:0000256" key="2">
    <source>
        <dbReference type="ARBA" id="ARBA00022692"/>
    </source>
</evidence>
<dbReference type="PANTHER" id="PTHR24224">
    <property type="entry name" value="CARDIOACCELERATORY PEPTIDE RECEPTOR-RELATED"/>
    <property type="match status" value="1"/>
</dbReference>
<evidence type="ECO:0000313" key="7">
    <source>
        <dbReference type="EnsemblMetazoa" id="PPA23967.1"/>
    </source>
</evidence>
<dbReference type="PRINTS" id="PR00237">
    <property type="entry name" value="GPCRRHODOPSN"/>
</dbReference>
<sequence length="395" mass="45101">RRTEEMTTRVNWTVDAVTAEMIPIDVALFVLLGYIVYLLLILIGIPANVFVLQRMLHFRRKCPDTYRAGTGACLLAMSVADLVALISILFFCIMSFGIELPFSVFVYRWVCKISIFSMHTATSVAIWSWLLMSILRWLALYRPLMYHTLFNLPVRAVALITLAASLTNVWLLITVDFNFESNTCIQHWLFESEAISKFLLLAEMLWSFFLPILVVAYLDLSTLLSIPRLISARYQNSLLHSETNAQQHHLKKSSTKTLLRWLAIALIDILLNAPENIRRLITILGFVTDEFAVSYEMTILRTVSDVFYYSQYSFNAAYLALFIYDRATSSGSNRRDNNSSCTPIMNHTATIGLFITRPTTVSTCAESRIHPGKISKSRSSHFLVPDRKTRRAHEV</sequence>
<name>A0A2A6CZ24_PRIPA</name>
<evidence type="ECO:0000256" key="4">
    <source>
        <dbReference type="ARBA" id="ARBA00023136"/>
    </source>
</evidence>
<dbReference type="SUPFAM" id="SSF81321">
    <property type="entry name" value="Family A G protein-coupled receptor-like"/>
    <property type="match status" value="1"/>
</dbReference>
<feature type="transmembrane region" description="Helical" evidence="6">
    <location>
        <begin position="26"/>
        <end position="51"/>
    </location>
</feature>
<keyword evidence="8" id="KW-1185">Reference proteome</keyword>
<protein>
    <submittedName>
        <fullName evidence="7">G protein-coupled receptor</fullName>
    </submittedName>
</protein>
<comment type="subcellular location">
    <subcellularLocation>
        <location evidence="1">Membrane</location>
    </subcellularLocation>
</comment>
<dbReference type="OrthoDB" id="5834857at2759"/>
<feature type="region of interest" description="Disordered" evidence="5">
    <location>
        <begin position="373"/>
        <end position="395"/>
    </location>
</feature>
<evidence type="ECO:0000256" key="1">
    <source>
        <dbReference type="ARBA" id="ARBA00004370"/>
    </source>
</evidence>
<keyword evidence="3 6" id="KW-1133">Transmembrane helix</keyword>
<dbReference type="InterPro" id="IPR000276">
    <property type="entry name" value="GPCR_Rhodpsn"/>
</dbReference>
<dbReference type="Pfam" id="PF00001">
    <property type="entry name" value="7tm_1"/>
    <property type="match status" value="1"/>
</dbReference>